<evidence type="ECO:0000313" key="1">
    <source>
        <dbReference type="EMBL" id="QHT24297.1"/>
    </source>
</evidence>
<proteinExistence type="predicted"/>
<evidence type="ECO:0008006" key="2">
    <source>
        <dbReference type="Google" id="ProtNLM"/>
    </source>
</evidence>
<name>A0A6C0E556_9ZZZZ</name>
<sequence>MFALMAAATIWSCNETSIFRPTSLALSTPVGGGTFFLTLELNNTGPPIVSDAVCKYIRCPVATGYNDLSTSTVWPADRVGIFHEHVEWRADSGDQLLCVETSIQYGESRLSYFTKTAILR</sequence>
<reference evidence="1" key="1">
    <citation type="journal article" date="2020" name="Nature">
        <title>Giant virus diversity and host interactions through global metagenomics.</title>
        <authorList>
            <person name="Schulz F."/>
            <person name="Roux S."/>
            <person name="Paez-Espino D."/>
            <person name="Jungbluth S."/>
            <person name="Walsh D.A."/>
            <person name="Denef V.J."/>
            <person name="McMahon K.D."/>
            <person name="Konstantinidis K.T."/>
            <person name="Eloe-Fadrosh E.A."/>
            <person name="Kyrpides N.C."/>
            <person name="Woyke T."/>
        </authorList>
    </citation>
    <scope>NUCLEOTIDE SEQUENCE</scope>
    <source>
        <strain evidence="1">GVMAG-M-3300023179-138</strain>
    </source>
</reference>
<accession>A0A6C0E556</accession>
<dbReference type="EMBL" id="MN739743">
    <property type="protein sequence ID" value="QHT24297.1"/>
    <property type="molecule type" value="Genomic_DNA"/>
</dbReference>
<organism evidence="1">
    <name type="scientific">viral metagenome</name>
    <dbReference type="NCBI Taxonomy" id="1070528"/>
    <lineage>
        <taxon>unclassified sequences</taxon>
        <taxon>metagenomes</taxon>
        <taxon>organismal metagenomes</taxon>
    </lineage>
</organism>
<protein>
    <recommendedName>
        <fullName evidence="2">MD-2-related lipid-recognition domain-containing protein</fullName>
    </recommendedName>
</protein>
<dbReference type="AlphaFoldDB" id="A0A6C0E556"/>